<accession>A0ABQ6G163</accession>
<dbReference type="PANTHER" id="PTHR35596">
    <property type="entry name" value="DUF2263 DOMAIN-CONTAINING PROTEIN"/>
    <property type="match status" value="1"/>
</dbReference>
<dbReference type="EMBL" id="BSRI01000002">
    <property type="protein sequence ID" value="GLV59837.1"/>
    <property type="molecule type" value="Genomic_DNA"/>
</dbReference>
<dbReference type="InterPro" id="IPR012664">
    <property type="entry name" value="CHP02452"/>
</dbReference>
<evidence type="ECO:0000313" key="2">
    <source>
        <dbReference type="EMBL" id="GLV59837.1"/>
    </source>
</evidence>
<evidence type="ECO:0000259" key="1">
    <source>
        <dbReference type="Pfam" id="PF10021"/>
    </source>
</evidence>
<dbReference type="SUPFAM" id="SSF52949">
    <property type="entry name" value="Macro domain-like"/>
    <property type="match status" value="1"/>
</dbReference>
<dbReference type="PANTHER" id="PTHR35596:SF1">
    <property type="entry name" value="MICROBIAL-TYPE PARG CATALYTIC DOMAIN-CONTAINING PROTEIN"/>
    <property type="match status" value="1"/>
</dbReference>
<dbReference type="InterPro" id="IPR019261">
    <property type="entry name" value="PARG_cat_microbial"/>
</dbReference>
<gene>
    <name evidence="2" type="ORF">KDH_66610</name>
</gene>
<dbReference type="Pfam" id="PF10021">
    <property type="entry name" value="PARG_cat_microb"/>
    <property type="match status" value="1"/>
</dbReference>
<keyword evidence="3" id="KW-1185">Reference proteome</keyword>
<feature type="domain" description="Microbial-type PARG catalytic" evidence="1">
    <location>
        <begin position="7"/>
        <end position="159"/>
    </location>
</feature>
<dbReference type="Proteomes" id="UP001344906">
    <property type="component" value="Unassembled WGS sequence"/>
</dbReference>
<dbReference type="InterPro" id="IPR043472">
    <property type="entry name" value="Macro_dom-like"/>
</dbReference>
<proteinExistence type="predicted"/>
<evidence type="ECO:0000313" key="3">
    <source>
        <dbReference type="Proteomes" id="UP001344906"/>
    </source>
</evidence>
<reference evidence="2 3" key="1">
    <citation type="submission" date="2023-02" db="EMBL/GenBank/DDBJ databases">
        <title>Dictyobacter halimunensis sp. nov., a new member of the class Ktedonobacteria from forest soil in a geothermal area.</title>
        <authorList>
            <person name="Rachmania M.K."/>
            <person name="Ningsih F."/>
            <person name="Sakai Y."/>
            <person name="Yabe S."/>
            <person name="Yokota A."/>
            <person name="Sjamsuridzal W."/>
        </authorList>
    </citation>
    <scope>NUCLEOTIDE SEQUENCE [LARGE SCALE GENOMIC DNA]</scope>
    <source>
        <strain evidence="2 3">S3.2.2.5</strain>
    </source>
</reference>
<dbReference type="RefSeq" id="WP_338256661.1">
    <property type="nucleotide sequence ID" value="NZ_BSRI01000002.1"/>
</dbReference>
<comment type="caution">
    <text evidence="2">The sequence shown here is derived from an EMBL/GenBank/DDBJ whole genome shotgun (WGS) entry which is preliminary data.</text>
</comment>
<dbReference type="Gene3D" id="3.40.220.10">
    <property type="entry name" value="Leucine Aminopeptidase, subunit E, domain 1"/>
    <property type="match status" value="1"/>
</dbReference>
<dbReference type="PIRSF" id="PIRSF014899">
    <property type="entry name" value="UCP014899"/>
    <property type="match status" value="1"/>
</dbReference>
<organism evidence="2 3">
    <name type="scientific">Dictyobacter halimunensis</name>
    <dbReference type="NCBI Taxonomy" id="3026934"/>
    <lineage>
        <taxon>Bacteria</taxon>
        <taxon>Bacillati</taxon>
        <taxon>Chloroflexota</taxon>
        <taxon>Ktedonobacteria</taxon>
        <taxon>Ktedonobacterales</taxon>
        <taxon>Dictyobacteraceae</taxon>
        <taxon>Dictyobacter</taxon>
    </lineage>
</organism>
<dbReference type="NCBIfam" id="TIGR02452">
    <property type="entry name" value="TIGR02452 family protein"/>
    <property type="match status" value="1"/>
</dbReference>
<sequence length="292" mass="32053">MDAKAIAQGTMAALKQGQYTAPEGNTVDLTGLLATCLSGTQSYDPEDLARLREHVLAQPISQQATSFAVVNETTLQGCARLVASQQYRRIGVLNFASARNPGGGFLRGARAQEESLARSSALYFSLLQCPEHYAFHRAQDTCLYSDRMIYSPSCPVFRDDAGQWLSQPYVVDFITSPAPNAGAVQQNEPDHRLHIVPTLTERASKILALAAAHQCDALVLGAWGCGVFQNDPGTVARIFHDYLCPSGLYSHCFRHVLFSVADRAHPPKTFEVFARQFADLIASSRNTRFRFP</sequence>
<protein>
    <submittedName>
        <fullName evidence="2">TIGR02452 family protein</fullName>
    </submittedName>
</protein>
<name>A0ABQ6G163_9CHLR</name>